<dbReference type="AlphaFoldDB" id="A0A6J6G1N4"/>
<evidence type="ECO:0000256" key="1">
    <source>
        <dbReference type="ARBA" id="ARBA00023015"/>
    </source>
</evidence>
<organism evidence="5">
    <name type="scientific">freshwater metagenome</name>
    <dbReference type="NCBI Taxonomy" id="449393"/>
    <lineage>
        <taxon>unclassified sequences</taxon>
        <taxon>metagenomes</taxon>
        <taxon>ecological metagenomes</taxon>
    </lineage>
</organism>
<keyword evidence="3" id="KW-0804">Transcription</keyword>
<dbReference type="PANTHER" id="PTHR30055">
    <property type="entry name" value="HTH-TYPE TRANSCRIPTIONAL REGULATOR RUTR"/>
    <property type="match status" value="1"/>
</dbReference>
<dbReference type="InterPro" id="IPR001647">
    <property type="entry name" value="HTH_TetR"/>
</dbReference>
<dbReference type="GO" id="GO:0003700">
    <property type="term" value="F:DNA-binding transcription factor activity"/>
    <property type="evidence" value="ECO:0007669"/>
    <property type="project" value="TreeGrafter"/>
</dbReference>
<dbReference type="InterPro" id="IPR009057">
    <property type="entry name" value="Homeodomain-like_sf"/>
</dbReference>
<dbReference type="Pfam" id="PF00440">
    <property type="entry name" value="TetR_N"/>
    <property type="match status" value="2"/>
</dbReference>
<name>A0A6J6G1N4_9ZZZZ</name>
<accession>A0A6J6G1N4</accession>
<reference evidence="5" key="1">
    <citation type="submission" date="2020-05" db="EMBL/GenBank/DDBJ databases">
        <authorList>
            <person name="Chiriac C."/>
            <person name="Salcher M."/>
            <person name="Ghai R."/>
            <person name="Kavagutti S V."/>
        </authorList>
    </citation>
    <scope>NUCLEOTIDE SEQUENCE</scope>
</reference>
<gene>
    <name evidence="5" type="ORF">UFOPK1835_00004</name>
</gene>
<dbReference type="PRINTS" id="PR00455">
    <property type="entry name" value="HTHTETR"/>
</dbReference>
<evidence type="ECO:0000256" key="3">
    <source>
        <dbReference type="ARBA" id="ARBA00023163"/>
    </source>
</evidence>
<evidence type="ECO:0000313" key="5">
    <source>
        <dbReference type="EMBL" id="CAB4595107.1"/>
    </source>
</evidence>
<dbReference type="PANTHER" id="PTHR30055:SF234">
    <property type="entry name" value="HTH-TYPE TRANSCRIPTIONAL REGULATOR BETI"/>
    <property type="match status" value="1"/>
</dbReference>
<feature type="domain" description="HTH tetR-type" evidence="4">
    <location>
        <begin position="225"/>
        <end position="285"/>
    </location>
</feature>
<protein>
    <submittedName>
        <fullName evidence="5">Unannotated protein</fullName>
    </submittedName>
</protein>
<dbReference type="InterPro" id="IPR036271">
    <property type="entry name" value="Tet_transcr_reg_TetR-rel_C_sf"/>
</dbReference>
<sequence length="423" mass="45751">MVKVSKERSAVFRRQILDTAASEIRKVGYDGTALTSIATTCNFATSAIYNRFPTKEILLETLVAERLEPDLGSAIDDLDAELWVEDNPTALTEATGAVIDRDLLATLHELELAACHNPAARLLVEPFADNRLASALAARKVAETSDRLRPGQDPRAQAMLAHSGRIGNHLLSLVSTPPQGGSSTVDHLIRLAVLDIPFDTIAKPEARVPVRPDPGPSVPDPSSLDAIGLSLLDSGATIFATEGYHNTSVARIARAAGLTTGAIYNRFDGKADLFNQILLHGIFVTDLRDSIDLSTALAASESFEQSAILLTTLAERARSPEGIRDRSLRLEAREAAGSEAQVAAFLAPMQDHLLARVAGIFRDSQEAGTMRDDLDPEVLSWWLTSSMIYGIFVLEKTLTEGIEIDWQPIQAAIFLALRTPISR</sequence>
<proteinExistence type="predicted"/>
<evidence type="ECO:0000256" key="2">
    <source>
        <dbReference type="ARBA" id="ARBA00023125"/>
    </source>
</evidence>
<dbReference type="PROSITE" id="PS01081">
    <property type="entry name" value="HTH_TETR_1"/>
    <property type="match status" value="1"/>
</dbReference>
<dbReference type="EMBL" id="CAEZUP010000001">
    <property type="protein sequence ID" value="CAB4595107.1"/>
    <property type="molecule type" value="Genomic_DNA"/>
</dbReference>
<dbReference type="PROSITE" id="PS50977">
    <property type="entry name" value="HTH_TETR_2"/>
    <property type="match status" value="2"/>
</dbReference>
<evidence type="ECO:0000259" key="4">
    <source>
        <dbReference type="PROSITE" id="PS50977"/>
    </source>
</evidence>
<dbReference type="SUPFAM" id="SSF48498">
    <property type="entry name" value="Tetracyclin repressor-like, C-terminal domain"/>
    <property type="match status" value="1"/>
</dbReference>
<dbReference type="SUPFAM" id="SSF46689">
    <property type="entry name" value="Homeodomain-like"/>
    <property type="match status" value="2"/>
</dbReference>
<dbReference type="InterPro" id="IPR050109">
    <property type="entry name" value="HTH-type_TetR-like_transc_reg"/>
</dbReference>
<keyword evidence="1" id="KW-0805">Transcription regulation</keyword>
<dbReference type="Gene3D" id="1.10.357.10">
    <property type="entry name" value="Tetracycline Repressor, domain 2"/>
    <property type="match status" value="2"/>
</dbReference>
<keyword evidence="2" id="KW-0238">DNA-binding</keyword>
<dbReference type="InterPro" id="IPR023772">
    <property type="entry name" value="DNA-bd_HTH_TetR-type_CS"/>
</dbReference>
<feature type="domain" description="HTH tetR-type" evidence="4">
    <location>
        <begin position="10"/>
        <end position="70"/>
    </location>
</feature>
<dbReference type="GO" id="GO:0000976">
    <property type="term" value="F:transcription cis-regulatory region binding"/>
    <property type="evidence" value="ECO:0007669"/>
    <property type="project" value="TreeGrafter"/>
</dbReference>